<comment type="caution">
    <text evidence="8">The sequence shown here is derived from an EMBL/GenBank/DDBJ whole genome shotgun (WGS) entry which is preliminary data.</text>
</comment>
<dbReference type="Pfam" id="PF02518">
    <property type="entry name" value="HATPase_c"/>
    <property type="match status" value="1"/>
</dbReference>
<dbReference type="SUPFAM" id="SSF55874">
    <property type="entry name" value="ATPase domain of HSP90 chaperone/DNA topoisomerase II/histidine kinase"/>
    <property type="match status" value="1"/>
</dbReference>
<dbReference type="PROSITE" id="PS50109">
    <property type="entry name" value="HIS_KIN"/>
    <property type="match status" value="1"/>
</dbReference>
<keyword evidence="3" id="KW-0808">Transferase</keyword>
<evidence type="ECO:0000256" key="5">
    <source>
        <dbReference type="ARBA" id="ARBA00023012"/>
    </source>
</evidence>
<dbReference type="CDD" id="cd00082">
    <property type="entry name" value="HisKA"/>
    <property type="match status" value="1"/>
</dbReference>
<dbReference type="Gene3D" id="3.30.565.10">
    <property type="entry name" value="Histidine kinase-like ATPase, C-terminal domain"/>
    <property type="match status" value="1"/>
</dbReference>
<accession>A0A371R7J4</accession>
<dbReference type="RefSeq" id="WP_116393148.1">
    <property type="nucleotide sequence ID" value="NZ_QUQO01000002.1"/>
</dbReference>
<evidence type="ECO:0000256" key="1">
    <source>
        <dbReference type="ARBA" id="ARBA00000085"/>
    </source>
</evidence>
<evidence type="ECO:0000313" key="8">
    <source>
        <dbReference type="EMBL" id="RFB01432.1"/>
    </source>
</evidence>
<dbReference type="AlphaFoldDB" id="A0A371R7J4"/>
<keyword evidence="5" id="KW-0902">Two-component regulatory system</keyword>
<organism evidence="8 9">
    <name type="scientific">Parvularcula marina</name>
    <dbReference type="NCBI Taxonomy" id="2292771"/>
    <lineage>
        <taxon>Bacteria</taxon>
        <taxon>Pseudomonadati</taxon>
        <taxon>Pseudomonadota</taxon>
        <taxon>Alphaproteobacteria</taxon>
        <taxon>Parvularculales</taxon>
        <taxon>Parvularculaceae</taxon>
        <taxon>Parvularcula</taxon>
    </lineage>
</organism>
<dbReference type="InterPro" id="IPR007890">
    <property type="entry name" value="CHASE2"/>
</dbReference>
<dbReference type="GO" id="GO:0000155">
    <property type="term" value="F:phosphorelay sensor kinase activity"/>
    <property type="evidence" value="ECO:0007669"/>
    <property type="project" value="InterPro"/>
</dbReference>
<gene>
    <name evidence="8" type="ORF">DX908_14160</name>
</gene>
<feature type="transmembrane region" description="Helical" evidence="6">
    <location>
        <begin position="310"/>
        <end position="331"/>
    </location>
</feature>
<dbReference type="PANTHER" id="PTHR43711">
    <property type="entry name" value="TWO-COMPONENT HISTIDINE KINASE"/>
    <property type="match status" value="1"/>
</dbReference>
<dbReference type="InterPro" id="IPR035965">
    <property type="entry name" value="PAS-like_dom_sf"/>
</dbReference>
<feature type="transmembrane region" description="Helical" evidence="6">
    <location>
        <begin position="280"/>
        <end position="298"/>
    </location>
</feature>
<keyword evidence="6" id="KW-0472">Membrane</keyword>
<evidence type="ECO:0000313" key="9">
    <source>
        <dbReference type="Proteomes" id="UP000264589"/>
    </source>
</evidence>
<evidence type="ECO:0000256" key="2">
    <source>
        <dbReference type="ARBA" id="ARBA00012438"/>
    </source>
</evidence>
<protein>
    <recommendedName>
        <fullName evidence="2">histidine kinase</fullName>
        <ecNumber evidence="2">2.7.13.3</ecNumber>
    </recommendedName>
</protein>
<feature type="domain" description="Histidine kinase" evidence="7">
    <location>
        <begin position="515"/>
        <end position="731"/>
    </location>
</feature>
<proteinExistence type="predicted"/>
<dbReference type="InterPro" id="IPR036890">
    <property type="entry name" value="HATPase_C_sf"/>
</dbReference>
<keyword evidence="6" id="KW-1133">Transmembrane helix</keyword>
<sequence>MIGGFNLQGIIATFRKRPLLWRTALILSAVSAAFTFHNAPFFRALDNSILNARFSATPQNRDFDSALIAIDTASLQAHPDWPWPRSFYGELLDRLNEAGAKQVAFDIDFSSRGQSDERFAEAIENSSVPVYLATFRQEFQGAPGVIAEISPNPTLKGHARLATTTFPIDEDGIVREMPAYDPFSHGNVPQLALALNEREPFEGLRTINFAHDLRELPVISFVDVLDGADISEYVRGRTVFVGSTALELGDEFAIPRHGLQSGVILNAMAYETIRHHTEKYTAPLWVSVGFVVIGMLFATQSISRRGIRLYTILNLSALAAIFVIGLISQAVFDLVIQTGMSHISQLAMISLMLCAAADDYAAKIFRSHMHVRKHAAILDTMMSSNHDGIVLVNRLGRVESCNEQAAKLLGCECRKMIDQPIEVAAPSLTEADYSDGPALIEMPDADGEMQYVEVSRAEVELPVARSRYEQRREVRFLKLFTMHDLTAQKQAEQAERDAKEMHAQASAAKSTLISTMSHELRTPLNSVCGFADLISQAAFGEHSAPEYTEFGEMIGSSGRQLLGVVNDMLLATQLQSGDQEMRTQTFSLEEASKAALERASTRQAWTSPTVKIEVGETEMSGDYDLTVTALYHLLDNASKFAGKDGTVWIRADDETHALIVEDDGPGPRTDKPEKLTALFEQGDGSRTRSHEGCGLGLFLVDGIFKLQGGRLELGEREGGGFRAEAHLPAEIWKSKSGAVAA</sequence>
<dbReference type="InParanoid" id="A0A371R7J4"/>
<dbReference type="PANTHER" id="PTHR43711:SF26">
    <property type="entry name" value="SENSOR HISTIDINE KINASE RCSC"/>
    <property type="match status" value="1"/>
</dbReference>
<evidence type="ECO:0000259" key="7">
    <source>
        <dbReference type="PROSITE" id="PS50109"/>
    </source>
</evidence>
<dbReference type="Pfam" id="PF05226">
    <property type="entry name" value="CHASE2"/>
    <property type="match status" value="1"/>
</dbReference>
<dbReference type="Gene3D" id="3.30.450.20">
    <property type="entry name" value="PAS domain"/>
    <property type="match status" value="1"/>
</dbReference>
<dbReference type="InterPro" id="IPR000014">
    <property type="entry name" value="PAS"/>
</dbReference>
<dbReference type="InterPro" id="IPR003594">
    <property type="entry name" value="HATPase_dom"/>
</dbReference>
<evidence type="ECO:0000256" key="4">
    <source>
        <dbReference type="ARBA" id="ARBA00022777"/>
    </source>
</evidence>
<comment type="catalytic activity">
    <reaction evidence="1">
        <text>ATP + protein L-histidine = ADP + protein N-phospho-L-histidine.</text>
        <dbReference type="EC" id="2.7.13.3"/>
    </reaction>
</comment>
<dbReference type="EC" id="2.7.13.3" evidence="2"/>
<keyword evidence="6" id="KW-0812">Transmembrane</keyword>
<dbReference type="InterPro" id="IPR050736">
    <property type="entry name" value="Sensor_HK_Regulatory"/>
</dbReference>
<keyword evidence="4" id="KW-0418">Kinase</keyword>
<dbReference type="Pfam" id="PF13188">
    <property type="entry name" value="PAS_8"/>
    <property type="match status" value="1"/>
</dbReference>
<dbReference type="OrthoDB" id="9801651at2"/>
<evidence type="ECO:0000256" key="3">
    <source>
        <dbReference type="ARBA" id="ARBA00022679"/>
    </source>
</evidence>
<evidence type="ECO:0000256" key="6">
    <source>
        <dbReference type="SAM" id="Phobius"/>
    </source>
</evidence>
<dbReference type="SUPFAM" id="SSF47384">
    <property type="entry name" value="Homodimeric domain of signal transducing histidine kinase"/>
    <property type="match status" value="1"/>
</dbReference>
<dbReference type="InterPro" id="IPR003661">
    <property type="entry name" value="HisK_dim/P_dom"/>
</dbReference>
<reference evidence="8 9" key="1">
    <citation type="submission" date="2018-08" db="EMBL/GenBank/DDBJ databases">
        <title>Parvularcula sp. SM1705, isolated from surface water of the South Sea China.</title>
        <authorList>
            <person name="Sun L."/>
        </authorList>
    </citation>
    <scope>NUCLEOTIDE SEQUENCE [LARGE SCALE GENOMIC DNA]</scope>
    <source>
        <strain evidence="8 9">SM1705</strain>
    </source>
</reference>
<keyword evidence="9" id="KW-1185">Reference proteome</keyword>
<dbReference type="EMBL" id="QUQO01000002">
    <property type="protein sequence ID" value="RFB01432.1"/>
    <property type="molecule type" value="Genomic_DNA"/>
</dbReference>
<dbReference type="SUPFAM" id="SSF55785">
    <property type="entry name" value="PYP-like sensor domain (PAS domain)"/>
    <property type="match status" value="1"/>
</dbReference>
<dbReference type="Pfam" id="PF00512">
    <property type="entry name" value="HisKA"/>
    <property type="match status" value="1"/>
</dbReference>
<dbReference type="SMART" id="SM00388">
    <property type="entry name" value="HisKA"/>
    <property type="match status" value="1"/>
</dbReference>
<dbReference type="InterPro" id="IPR036097">
    <property type="entry name" value="HisK_dim/P_sf"/>
</dbReference>
<dbReference type="SMART" id="SM00387">
    <property type="entry name" value="HATPase_c"/>
    <property type="match status" value="1"/>
</dbReference>
<dbReference type="Gene3D" id="1.10.287.130">
    <property type="match status" value="1"/>
</dbReference>
<dbReference type="Proteomes" id="UP000264589">
    <property type="component" value="Unassembled WGS sequence"/>
</dbReference>
<name>A0A371R7J4_9PROT</name>
<dbReference type="InterPro" id="IPR005467">
    <property type="entry name" value="His_kinase_dom"/>
</dbReference>
<dbReference type="SMART" id="SM01080">
    <property type="entry name" value="CHASE2"/>
    <property type="match status" value="1"/>
</dbReference>